<protein>
    <submittedName>
        <fullName evidence="2">Uncharacterized protein</fullName>
    </submittedName>
</protein>
<gene>
    <name evidence="2" type="ORF">O181_061045</name>
</gene>
<feature type="coiled-coil region" evidence="1">
    <location>
        <begin position="55"/>
        <end position="89"/>
    </location>
</feature>
<sequence>MQMNQMTTNMSSRLNSLEKNIENIKKNDEKNKNGKKDKQIISNIPVTLPNQQNLINRLIAENEELKRCIQDLEKNKTQENNNMIMKEVRKTVNEQNMITCELHPLPEPPNNTINLFNRGNVLIRAKHEKGKPAKKIVQNK</sequence>
<reference evidence="2" key="1">
    <citation type="submission" date="2021-03" db="EMBL/GenBank/DDBJ databases">
        <title>Draft genome sequence of rust myrtle Austropuccinia psidii MF-1, a brazilian biotype.</title>
        <authorList>
            <person name="Quecine M.C."/>
            <person name="Pachon D.M.R."/>
            <person name="Bonatelli M.L."/>
            <person name="Correr F.H."/>
            <person name="Franceschini L.M."/>
            <person name="Leite T.F."/>
            <person name="Margarido G.R.A."/>
            <person name="Almeida C.A."/>
            <person name="Ferrarezi J.A."/>
            <person name="Labate C.A."/>
        </authorList>
    </citation>
    <scope>NUCLEOTIDE SEQUENCE</scope>
    <source>
        <strain evidence="2">MF-1</strain>
    </source>
</reference>
<dbReference type="AlphaFoldDB" id="A0A9Q3ELL2"/>
<accession>A0A9Q3ELL2</accession>
<keyword evidence="1" id="KW-0175">Coiled coil</keyword>
<dbReference type="EMBL" id="AVOT02028742">
    <property type="protein sequence ID" value="MBW0521330.1"/>
    <property type="molecule type" value="Genomic_DNA"/>
</dbReference>
<name>A0A9Q3ELL2_9BASI</name>
<keyword evidence="3" id="KW-1185">Reference proteome</keyword>
<evidence type="ECO:0000313" key="3">
    <source>
        <dbReference type="Proteomes" id="UP000765509"/>
    </source>
</evidence>
<comment type="caution">
    <text evidence="2">The sequence shown here is derived from an EMBL/GenBank/DDBJ whole genome shotgun (WGS) entry which is preliminary data.</text>
</comment>
<organism evidence="2 3">
    <name type="scientific">Austropuccinia psidii MF-1</name>
    <dbReference type="NCBI Taxonomy" id="1389203"/>
    <lineage>
        <taxon>Eukaryota</taxon>
        <taxon>Fungi</taxon>
        <taxon>Dikarya</taxon>
        <taxon>Basidiomycota</taxon>
        <taxon>Pucciniomycotina</taxon>
        <taxon>Pucciniomycetes</taxon>
        <taxon>Pucciniales</taxon>
        <taxon>Sphaerophragmiaceae</taxon>
        <taxon>Austropuccinia</taxon>
    </lineage>
</organism>
<proteinExistence type="predicted"/>
<evidence type="ECO:0000313" key="2">
    <source>
        <dbReference type="EMBL" id="MBW0521330.1"/>
    </source>
</evidence>
<dbReference type="Proteomes" id="UP000765509">
    <property type="component" value="Unassembled WGS sequence"/>
</dbReference>
<evidence type="ECO:0000256" key="1">
    <source>
        <dbReference type="SAM" id="Coils"/>
    </source>
</evidence>